<dbReference type="Proteomes" id="UP000007110">
    <property type="component" value="Unassembled WGS sequence"/>
</dbReference>
<accession>A0A7M7TGN8</accession>
<feature type="region of interest" description="Disordered" evidence="9">
    <location>
        <begin position="98"/>
        <end position="119"/>
    </location>
</feature>
<feature type="compositionally biased region" description="Basic and acidic residues" evidence="9">
    <location>
        <begin position="198"/>
        <end position="209"/>
    </location>
</feature>
<dbReference type="InParanoid" id="A0A7M7TGN8"/>
<feature type="region of interest" description="Disordered" evidence="9">
    <location>
        <begin position="195"/>
        <end position="253"/>
    </location>
</feature>
<evidence type="ECO:0000256" key="9">
    <source>
        <dbReference type="SAM" id="MobiDB-lite"/>
    </source>
</evidence>
<evidence type="ECO:0000256" key="3">
    <source>
        <dbReference type="ARBA" id="ARBA00022946"/>
    </source>
</evidence>
<dbReference type="RefSeq" id="XP_788001.1">
    <property type="nucleotide sequence ID" value="XM_782908.5"/>
</dbReference>
<dbReference type="PANTHER" id="PTHR13231:SF3">
    <property type="entry name" value="SMALL RIBOSOMAL SUBUNIT PROTEIN MS31"/>
    <property type="match status" value="1"/>
</dbReference>
<feature type="region of interest" description="Disordered" evidence="9">
    <location>
        <begin position="36"/>
        <end position="55"/>
    </location>
</feature>
<dbReference type="InterPro" id="IPR026299">
    <property type="entry name" value="MRP-S31"/>
</dbReference>
<organism evidence="10 11">
    <name type="scientific">Strongylocentrotus purpuratus</name>
    <name type="common">Purple sea urchin</name>
    <dbReference type="NCBI Taxonomy" id="7668"/>
    <lineage>
        <taxon>Eukaryota</taxon>
        <taxon>Metazoa</taxon>
        <taxon>Echinodermata</taxon>
        <taxon>Eleutherozoa</taxon>
        <taxon>Echinozoa</taxon>
        <taxon>Echinoidea</taxon>
        <taxon>Euechinoidea</taxon>
        <taxon>Echinacea</taxon>
        <taxon>Camarodonta</taxon>
        <taxon>Echinidea</taxon>
        <taxon>Strongylocentrotidae</taxon>
        <taxon>Strongylocentrotus</taxon>
    </lineage>
</organism>
<reference evidence="11" key="1">
    <citation type="submission" date="2015-02" db="EMBL/GenBank/DDBJ databases">
        <title>Genome sequencing for Strongylocentrotus purpuratus.</title>
        <authorList>
            <person name="Murali S."/>
            <person name="Liu Y."/>
            <person name="Vee V."/>
            <person name="English A."/>
            <person name="Wang M."/>
            <person name="Skinner E."/>
            <person name="Han Y."/>
            <person name="Muzny D.M."/>
            <person name="Worley K.C."/>
            <person name="Gibbs R.A."/>
        </authorList>
    </citation>
    <scope>NUCLEOTIDE SEQUENCE</scope>
</reference>
<keyword evidence="4" id="KW-0689">Ribosomal protein</keyword>
<evidence type="ECO:0000256" key="6">
    <source>
        <dbReference type="ARBA" id="ARBA00023274"/>
    </source>
</evidence>
<evidence type="ECO:0000313" key="10">
    <source>
        <dbReference type="EnsemblMetazoa" id="XP_788001"/>
    </source>
</evidence>
<evidence type="ECO:0000256" key="8">
    <source>
        <dbReference type="ARBA" id="ARBA00035363"/>
    </source>
</evidence>
<feature type="compositionally biased region" description="Acidic residues" evidence="9">
    <location>
        <begin position="108"/>
        <end position="118"/>
    </location>
</feature>
<comment type="similarity">
    <text evidence="2">Belongs to the mitochondrion-specific ribosomal protein mS31 family.</text>
</comment>
<dbReference type="GO" id="GO:0003735">
    <property type="term" value="F:structural constituent of ribosome"/>
    <property type="evidence" value="ECO:0007669"/>
    <property type="project" value="InterPro"/>
</dbReference>
<dbReference type="Pfam" id="PF15433">
    <property type="entry name" value="MRP-S31"/>
    <property type="match status" value="1"/>
</dbReference>
<feature type="compositionally biased region" description="Basic and acidic residues" evidence="9">
    <location>
        <begin position="232"/>
        <end position="253"/>
    </location>
</feature>
<dbReference type="GO" id="GO:0005763">
    <property type="term" value="C:mitochondrial small ribosomal subunit"/>
    <property type="evidence" value="ECO:0007669"/>
    <property type="project" value="InterPro"/>
</dbReference>
<dbReference type="GeneID" id="582980"/>
<evidence type="ECO:0000256" key="5">
    <source>
        <dbReference type="ARBA" id="ARBA00023128"/>
    </source>
</evidence>
<keyword evidence="11" id="KW-1185">Reference proteome</keyword>
<comment type="subcellular location">
    <subcellularLocation>
        <location evidence="1">Mitochondrion</location>
    </subcellularLocation>
</comment>
<keyword evidence="3" id="KW-0809">Transit peptide</keyword>
<evidence type="ECO:0000313" key="11">
    <source>
        <dbReference type="Proteomes" id="UP000007110"/>
    </source>
</evidence>
<dbReference type="KEGG" id="spu:582980"/>
<feature type="compositionally biased region" description="Basic and acidic residues" evidence="9">
    <location>
        <begin position="98"/>
        <end position="107"/>
    </location>
</feature>
<dbReference type="PANTHER" id="PTHR13231">
    <property type="entry name" value="MITOCHONDRIAL RIBOSOMAL PROTEIN S31"/>
    <property type="match status" value="1"/>
</dbReference>
<evidence type="ECO:0000256" key="4">
    <source>
        <dbReference type="ARBA" id="ARBA00022980"/>
    </source>
</evidence>
<sequence length="409" mass="46805">MQNSLLSASQLSRFCLRLKQARCARCIHTATRRWAEDDGNDDLGSTSDSRGKKKSAVAASDLLNALSDLRVQTTGDKQTSLNRRKKVSAAANFQRIVARAEQRRDGAEGEGEGEGEGEVEAKGIVAEEEKLPGLEEIQEMTMEAAKKVAEVYPERELVESDLLKELRRHDEATAAGERGEAEGIDSVLSGIRVQRQTSLEKRQEGRDVMSSKGGQQGIADQFDPNYSSDGSMRPEFDDNMDRRRMGRGEPYQRQRKRTLFDRQRLNIFSPATETDVSEVKEEGTSIWERELDKQLRELSYSTMHNGFEEAMKLTEEGKIWKYPIDNEQGMEKERKVAFHEHIFLDHLLEDFPRRAQVLDFMELVLIGLSKNPFLTVAQKHDHVAWFRDYFWQKEEIFLKLEKEEKVSVG</sequence>
<dbReference type="AlphaFoldDB" id="A0A7M7TGN8"/>
<dbReference type="EnsemblMetazoa" id="XM_782908">
    <property type="protein sequence ID" value="XP_788001"/>
    <property type="gene ID" value="LOC582980"/>
</dbReference>
<reference evidence="10" key="2">
    <citation type="submission" date="2021-01" db="UniProtKB">
        <authorList>
            <consortium name="EnsemblMetazoa"/>
        </authorList>
    </citation>
    <scope>IDENTIFICATION</scope>
</reference>
<evidence type="ECO:0000256" key="1">
    <source>
        <dbReference type="ARBA" id="ARBA00004173"/>
    </source>
</evidence>
<protein>
    <recommendedName>
        <fullName evidence="7">Small ribosomal subunit protein mS31</fullName>
    </recommendedName>
    <alternativeName>
        <fullName evidence="8">28S ribosomal protein S31, mitochondrial</fullName>
    </alternativeName>
</protein>
<keyword evidence="5" id="KW-0496">Mitochondrion</keyword>
<dbReference type="OrthoDB" id="5989925at2759"/>
<evidence type="ECO:0000256" key="2">
    <source>
        <dbReference type="ARBA" id="ARBA00011057"/>
    </source>
</evidence>
<evidence type="ECO:0000256" key="7">
    <source>
        <dbReference type="ARBA" id="ARBA00035133"/>
    </source>
</evidence>
<keyword evidence="6" id="KW-0687">Ribonucleoprotein</keyword>
<name>A0A7M7TGN8_STRPU</name>
<proteinExistence type="inferred from homology"/>